<dbReference type="CDD" id="cd00030">
    <property type="entry name" value="C2"/>
    <property type="match status" value="1"/>
</dbReference>
<keyword evidence="13" id="KW-0670">Pyruvate</keyword>
<evidence type="ECO:0000256" key="2">
    <source>
        <dbReference type="ARBA" id="ARBA00005189"/>
    </source>
</evidence>
<dbReference type="EC" id="4.1.1.65" evidence="3"/>
<evidence type="ECO:0000256" key="14">
    <source>
        <dbReference type="ARBA" id="ARBA00024326"/>
    </source>
</evidence>
<dbReference type="InterPro" id="IPR003817">
    <property type="entry name" value="PS_Dcarbxylase"/>
</dbReference>
<dbReference type="SUPFAM" id="SSF47473">
    <property type="entry name" value="EF-hand"/>
    <property type="match status" value="1"/>
</dbReference>
<keyword evidence="5" id="KW-0210">Decarboxylase</keyword>
<keyword evidence="11" id="KW-0456">Lyase</keyword>
<dbReference type="PROSITE" id="PS00018">
    <property type="entry name" value="EF_HAND_1"/>
    <property type="match status" value="1"/>
</dbReference>
<evidence type="ECO:0000256" key="10">
    <source>
        <dbReference type="ARBA" id="ARBA00023209"/>
    </source>
</evidence>
<dbReference type="HAMAP" id="MF_00663">
    <property type="entry name" value="PS_decarb_PSD_B_type2"/>
    <property type="match status" value="1"/>
</dbReference>
<gene>
    <name evidence="18" type="ORF">BZG36_01826</name>
</gene>
<comment type="pathway">
    <text evidence="14">Phospholipid metabolism; phosphatidylethanolamine biosynthesis.</text>
</comment>
<comment type="pathway">
    <text evidence="2">Lipid metabolism.</text>
</comment>
<dbReference type="Gene3D" id="2.60.40.150">
    <property type="entry name" value="C2 domain"/>
    <property type="match status" value="2"/>
</dbReference>
<dbReference type="Proteomes" id="UP000242875">
    <property type="component" value="Unassembled WGS sequence"/>
</dbReference>
<dbReference type="InterPro" id="IPR018247">
    <property type="entry name" value="EF_Hand_1_Ca_BS"/>
</dbReference>
<evidence type="ECO:0000256" key="6">
    <source>
        <dbReference type="ARBA" id="ARBA00022837"/>
    </source>
</evidence>
<reference evidence="18 19" key="1">
    <citation type="journal article" date="2017" name="Mycologia">
        <title>Bifiguratus adelaidae, gen. et sp. nov., a new member of Mucoromycotina in endophytic and soil-dwelling habitats.</title>
        <authorList>
            <person name="Torres-Cruz T.J."/>
            <person name="Billingsley Tobias T.L."/>
            <person name="Almatruk M."/>
            <person name="Hesse C."/>
            <person name="Kuske C.R."/>
            <person name="Desiro A."/>
            <person name="Benucci G.M."/>
            <person name="Bonito G."/>
            <person name="Stajich J.E."/>
            <person name="Dunlap C."/>
            <person name="Arnold A.E."/>
            <person name="Porras-Alfaro A."/>
        </authorList>
    </citation>
    <scope>NUCLEOTIDE SEQUENCE [LARGE SCALE GENOMIC DNA]</scope>
    <source>
        <strain evidence="18 19">AZ0501</strain>
    </source>
</reference>
<comment type="caution">
    <text evidence="18">The sequence shown here is derived from an EMBL/GenBank/DDBJ whole genome shotgun (WGS) entry which is preliminary data.</text>
</comment>
<evidence type="ECO:0000256" key="13">
    <source>
        <dbReference type="ARBA" id="ARBA00023317"/>
    </source>
</evidence>
<evidence type="ECO:0000256" key="11">
    <source>
        <dbReference type="ARBA" id="ARBA00023239"/>
    </source>
</evidence>
<dbReference type="PROSITE" id="PS50222">
    <property type="entry name" value="EF_HAND_2"/>
    <property type="match status" value="1"/>
</dbReference>
<dbReference type="PANTHER" id="PTHR10067:SF17">
    <property type="entry name" value="PHOSPHATIDYLSERINE DECARBOXYLASE PROENZYME 2"/>
    <property type="match status" value="1"/>
</dbReference>
<dbReference type="OrthoDB" id="5973539at2759"/>
<evidence type="ECO:0000256" key="4">
    <source>
        <dbReference type="ARBA" id="ARBA00022516"/>
    </source>
</evidence>
<dbReference type="InterPro" id="IPR035892">
    <property type="entry name" value="C2_domain_sf"/>
</dbReference>
<keyword evidence="12" id="KW-1208">Phospholipid metabolism</keyword>
<keyword evidence="4" id="KW-0444">Lipid biosynthesis</keyword>
<feature type="domain" description="C2" evidence="16">
    <location>
        <begin position="1"/>
        <end position="90"/>
    </location>
</feature>
<sequence length="1051" mass="119005">MNPHRSNGYDSFATLDFGDENHRTTIVPRSLNPAWDQEFDLQINAGDVRNARLSVSIWHKEKFNNKFLGETLVRIDDLLMEFMDLVQREPTVGYGPLASWHNLTWRSRRRRRKPFRVRKQHSSDSTGSTSSLGQVELKFSLLADNSEVQDHENLSAYWRNVLVPLLEMDATADLGSLTIKNSPTLGSSPTGSDIVTVAPLANEKFVTDGKRKRRLRIPRPRFGKRTSSYANFHGPDVLGVVFMEITRATDLPPELNGENWLAEETRTHQLPFLVTRTGFDVDPFVVVSFGRSTFRTRVIRHNLNPVWNDKLFFHVRKSEVNWSVKFGVYDHDKISSHDPIAFGEAKIANIVEQGNKDTNEVETMSLLESVILEEETGVDSELDLHQVDLKLHNHSKWGDKHHPVLYYRAKFVPYAIIRKQFWAALTRMYDVDGNGMLNYLEVQTMLESIGSTISEETVASFWTMFDKDPMVDELEIEELVGCLEEMLADGHIGSMPSFQSSSSGANDQNSLSVTPSGSPLSTPAATPLRSSTPVVESDSESDTESDTSSADDDDEVLLDADGIQQYDEMTNTTLKSDRHEEKVIRIDSCPICQKPNLNRRAQMDIVTHVATCAANDWTKVDRFLMGNFITEARAQRKWFVKLVSRVGYGKYQLGRNNANIIVQDRRGGQLIEEKMGVYIRLGMRLVYKGKKTGVQGKTARRLLMNMTIKQGKKFDSPRSAREIKPFIEFHRIDMSEVLEPTSSFQTFNEFFYRKLKPGSRPCASPDDPRVAVSPADCRMIAFNTVEDATRLWIKGINFTLSRLLQDEDLAQEYLGGSLAIFRLAPQDYHRFHSPVDGTVAAERYIPGQYYTVNPMAIRTTLDVYGENVRSILTIDSDEFGKVAIVCIGAMMVGSIVITASAGQHLRRCDELGYFKFGGSTLVVLWQRGRLTFDDDLLKNAEETLETLVRVGERCRGTELFGQPTTLHRLAYLQSHPAGLFRRDHRNGVARTLQPIGRLEPKTLEFTQHNRRIKLTGTSKESYREGDLVETIRVIDETPDFCTDTHRTGGGQ</sequence>
<evidence type="ECO:0000256" key="15">
    <source>
        <dbReference type="SAM" id="MobiDB-lite"/>
    </source>
</evidence>
<dbReference type="InterPro" id="IPR000008">
    <property type="entry name" value="C2_dom"/>
</dbReference>
<evidence type="ECO:0000259" key="16">
    <source>
        <dbReference type="PROSITE" id="PS50004"/>
    </source>
</evidence>
<evidence type="ECO:0000313" key="18">
    <source>
        <dbReference type="EMBL" id="OZJ04727.1"/>
    </source>
</evidence>
<feature type="domain" description="C2" evidence="16">
    <location>
        <begin position="216"/>
        <end position="360"/>
    </location>
</feature>
<dbReference type="PROSITE" id="PS50004">
    <property type="entry name" value="C2"/>
    <property type="match status" value="2"/>
</dbReference>
<dbReference type="NCBIfam" id="TIGR00163">
    <property type="entry name" value="PS_decarb"/>
    <property type="match status" value="1"/>
</dbReference>
<keyword evidence="6" id="KW-0106">Calcium</keyword>
<evidence type="ECO:0000256" key="1">
    <source>
        <dbReference type="ARBA" id="ARBA00001928"/>
    </source>
</evidence>
<feature type="compositionally biased region" description="Acidic residues" evidence="15">
    <location>
        <begin position="537"/>
        <end position="558"/>
    </location>
</feature>
<protein>
    <recommendedName>
        <fullName evidence="3">phosphatidylserine decarboxylase</fullName>
        <ecNumber evidence="3">4.1.1.65</ecNumber>
    </recommendedName>
</protein>
<accession>A0A261Y274</accession>
<keyword evidence="19" id="KW-1185">Reference proteome</keyword>
<organism evidence="18 19">
    <name type="scientific">Bifiguratus adelaidae</name>
    <dbReference type="NCBI Taxonomy" id="1938954"/>
    <lineage>
        <taxon>Eukaryota</taxon>
        <taxon>Fungi</taxon>
        <taxon>Fungi incertae sedis</taxon>
        <taxon>Mucoromycota</taxon>
        <taxon>Mucoromycotina</taxon>
        <taxon>Endogonomycetes</taxon>
        <taxon>Endogonales</taxon>
        <taxon>Endogonales incertae sedis</taxon>
        <taxon>Bifiguratus</taxon>
    </lineage>
</organism>
<dbReference type="UniPathway" id="UPA00558"/>
<feature type="domain" description="EF-hand" evidence="17">
    <location>
        <begin position="417"/>
        <end position="452"/>
    </location>
</feature>
<dbReference type="PANTHER" id="PTHR10067">
    <property type="entry name" value="PHOSPHATIDYLSERINE DECARBOXYLASE"/>
    <property type="match status" value="1"/>
</dbReference>
<evidence type="ECO:0000256" key="5">
    <source>
        <dbReference type="ARBA" id="ARBA00022793"/>
    </source>
</evidence>
<keyword evidence="10" id="KW-0594">Phospholipid biosynthesis</keyword>
<evidence type="ECO:0000256" key="7">
    <source>
        <dbReference type="ARBA" id="ARBA00023098"/>
    </source>
</evidence>
<evidence type="ECO:0000259" key="17">
    <source>
        <dbReference type="PROSITE" id="PS50222"/>
    </source>
</evidence>
<evidence type="ECO:0000256" key="8">
    <source>
        <dbReference type="ARBA" id="ARBA00023136"/>
    </source>
</evidence>
<evidence type="ECO:0000256" key="12">
    <source>
        <dbReference type="ARBA" id="ARBA00023264"/>
    </source>
</evidence>
<feature type="non-terminal residue" evidence="18">
    <location>
        <position position="1051"/>
    </location>
</feature>
<dbReference type="GO" id="GO:0004609">
    <property type="term" value="F:phosphatidylserine decarboxylase activity"/>
    <property type="evidence" value="ECO:0007669"/>
    <property type="project" value="UniProtKB-EC"/>
</dbReference>
<dbReference type="AlphaFoldDB" id="A0A261Y274"/>
<dbReference type="GO" id="GO:0006646">
    <property type="term" value="P:phosphatidylethanolamine biosynthetic process"/>
    <property type="evidence" value="ECO:0007669"/>
    <property type="project" value="UniProtKB-UniPathway"/>
</dbReference>
<comment type="cofactor">
    <cofactor evidence="1">
        <name>pyruvate</name>
        <dbReference type="ChEBI" id="CHEBI:15361"/>
    </cofactor>
</comment>
<evidence type="ECO:0000256" key="3">
    <source>
        <dbReference type="ARBA" id="ARBA00012243"/>
    </source>
</evidence>
<keyword evidence="8" id="KW-0472">Membrane</keyword>
<dbReference type="InterPro" id="IPR033179">
    <property type="entry name" value="PSD_type2_pro"/>
</dbReference>
<feature type="compositionally biased region" description="Low complexity" evidence="15">
    <location>
        <begin position="494"/>
        <end position="503"/>
    </location>
</feature>
<dbReference type="Gene3D" id="1.10.238.10">
    <property type="entry name" value="EF-hand"/>
    <property type="match status" value="1"/>
</dbReference>
<keyword evidence="9" id="KW-0865">Zymogen</keyword>
<evidence type="ECO:0000313" key="19">
    <source>
        <dbReference type="Proteomes" id="UP000242875"/>
    </source>
</evidence>
<feature type="region of interest" description="Disordered" evidence="15">
    <location>
        <begin position="494"/>
        <end position="563"/>
    </location>
</feature>
<dbReference type="Pfam" id="PF02666">
    <property type="entry name" value="PS_Dcarbxylase"/>
    <property type="match status" value="1"/>
</dbReference>
<dbReference type="InterPro" id="IPR002048">
    <property type="entry name" value="EF_hand_dom"/>
</dbReference>
<dbReference type="SMART" id="SM00239">
    <property type="entry name" value="C2"/>
    <property type="match status" value="2"/>
</dbReference>
<proteinExistence type="inferred from homology"/>
<dbReference type="InterPro" id="IPR011992">
    <property type="entry name" value="EF-hand-dom_pair"/>
</dbReference>
<name>A0A261Y274_9FUNG</name>
<dbReference type="GO" id="GO:0005509">
    <property type="term" value="F:calcium ion binding"/>
    <property type="evidence" value="ECO:0007669"/>
    <property type="project" value="InterPro"/>
</dbReference>
<feature type="compositionally biased region" description="Polar residues" evidence="15">
    <location>
        <begin position="504"/>
        <end position="534"/>
    </location>
</feature>
<dbReference type="Pfam" id="PF00168">
    <property type="entry name" value="C2"/>
    <property type="match status" value="2"/>
</dbReference>
<dbReference type="InterPro" id="IPR033177">
    <property type="entry name" value="PSD-B"/>
</dbReference>
<keyword evidence="7" id="KW-0443">Lipid metabolism</keyword>
<dbReference type="EMBL" id="MVBO01000031">
    <property type="protein sequence ID" value="OZJ04727.1"/>
    <property type="molecule type" value="Genomic_DNA"/>
</dbReference>
<dbReference type="SUPFAM" id="SSF49562">
    <property type="entry name" value="C2 domain (Calcium/lipid-binding domain, CaLB)"/>
    <property type="match status" value="2"/>
</dbReference>
<evidence type="ECO:0000256" key="9">
    <source>
        <dbReference type="ARBA" id="ARBA00023145"/>
    </source>
</evidence>